<evidence type="ECO:0000256" key="1">
    <source>
        <dbReference type="SAM" id="MobiDB-lite"/>
    </source>
</evidence>
<proteinExistence type="predicted"/>
<dbReference type="Pfam" id="PF07956">
    <property type="entry name" value="DUF1690"/>
    <property type="match status" value="1"/>
</dbReference>
<accession>A0A420I0W3</accession>
<feature type="region of interest" description="Disordered" evidence="1">
    <location>
        <begin position="1"/>
        <end position="43"/>
    </location>
</feature>
<dbReference type="EMBL" id="MCBR01013992">
    <property type="protein sequence ID" value="RKF63339.1"/>
    <property type="molecule type" value="Genomic_DNA"/>
</dbReference>
<reference evidence="2 3" key="1">
    <citation type="journal article" date="2018" name="BMC Genomics">
        <title>Comparative genome analyses reveal sequence features reflecting distinct modes of host-adaptation between dicot and monocot powdery mildew.</title>
        <authorList>
            <person name="Wu Y."/>
            <person name="Ma X."/>
            <person name="Pan Z."/>
            <person name="Kale S.D."/>
            <person name="Song Y."/>
            <person name="King H."/>
            <person name="Zhang Q."/>
            <person name="Presley C."/>
            <person name="Deng X."/>
            <person name="Wei C.I."/>
            <person name="Xiao S."/>
        </authorList>
    </citation>
    <scope>NUCLEOTIDE SEQUENCE [LARGE SCALE GENOMIC DNA]</scope>
    <source>
        <strain evidence="2">UCSC1</strain>
    </source>
</reference>
<protein>
    <submittedName>
        <fullName evidence="2">MICOS complex subunit mic19</fullName>
    </submittedName>
</protein>
<sequence length="184" mass="20765">MMGSQSSKVDAPANHNRLNGETVRFSQSMMETLNESSETDSTRSKALELEIQARVNAELLRLKSVAEKEYSELKVKAFSAEENNKDGQEKSQNQTAFTEAAIAGDRLRQLGRDAVQGDICELKSKLEKSKQVREVNADVAKAKKDLVTCLTENDRRPLDCWSKVQKFKEEVARLEDEWIQKVVS</sequence>
<comment type="caution">
    <text evidence="2">The sequence shown here is derived from an EMBL/GenBank/DDBJ whole genome shotgun (WGS) entry which is preliminary data.</text>
</comment>
<evidence type="ECO:0000313" key="2">
    <source>
        <dbReference type="EMBL" id="RKF63339.1"/>
    </source>
</evidence>
<evidence type="ECO:0000313" key="3">
    <source>
        <dbReference type="Proteomes" id="UP000285405"/>
    </source>
</evidence>
<name>A0A420I0W3_9PEZI</name>
<feature type="compositionally biased region" description="Polar residues" evidence="1">
    <location>
        <begin position="16"/>
        <end position="36"/>
    </location>
</feature>
<gene>
    <name evidence="2" type="ORF">GcC1_139010</name>
</gene>
<organism evidence="2 3">
    <name type="scientific">Golovinomyces cichoracearum</name>
    <dbReference type="NCBI Taxonomy" id="62708"/>
    <lineage>
        <taxon>Eukaryota</taxon>
        <taxon>Fungi</taxon>
        <taxon>Dikarya</taxon>
        <taxon>Ascomycota</taxon>
        <taxon>Pezizomycotina</taxon>
        <taxon>Leotiomycetes</taxon>
        <taxon>Erysiphales</taxon>
        <taxon>Erysiphaceae</taxon>
        <taxon>Golovinomyces</taxon>
    </lineage>
</organism>
<dbReference type="AlphaFoldDB" id="A0A420I0W3"/>
<dbReference type="InterPro" id="IPR012471">
    <property type="entry name" value="DUF1690"/>
</dbReference>
<dbReference type="Proteomes" id="UP000285405">
    <property type="component" value="Unassembled WGS sequence"/>
</dbReference>